<gene>
    <name evidence="1" type="ORF">M406DRAFT_355686</name>
</gene>
<name>A0A9P5CQP3_CRYP1</name>
<reference evidence="1" key="1">
    <citation type="journal article" date="2020" name="Phytopathology">
        <title>Genome sequence of the chestnut blight fungus Cryphonectria parasitica EP155: A fundamental resource for an archetypical invasive plant pathogen.</title>
        <authorList>
            <person name="Crouch J.A."/>
            <person name="Dawe A."/>
            <person name="Aerts A."/>
            <person name="Barry K."/>
            <person name="Churchill A.C.L."/>
            <person name="Grimwood J."/>
            <person name="Hillman B."/>
            <person name="Milgroom M.G."/>
            <person name="Pangilinan J."/>
            <person name="Smith M."/>
            <person name="Salamov A."/>
            <person name="Schmutz J."/>
            <person name="Yadav J."/>
            <person name="Grigoriev I.V."/>
            <person name="Nuss D."/>
        </authorList>
    </citation>
    <scope>NUCLEOTIDE SEQUENCE</scope>
    <source>
        <strain evidence="1">EP155</strain>
    </source>
</reference>
<dbReference type="AlphaFoldDB" id="A0A9P5CQP3"/>
<sequence>MATVCPHSDPRLAGKLKSMLEQAGFINVQERVIMVPIGDWPRKRRLRNAGVCIRETFLGIRDAFEVMVQHTGAVPVDEFRELHEAFRAQLFDRNIHMHAPYSVVFGQKPPA</sequence>
<dbReference type="EMBL" id="MU032346">
    <property type="protein sequence ID" value="KAF3767734.1"/>
    <property type="molecule type" value="Genomic_DNA"/>
</dbReference>
<dbReference type="OrthoDB" id="2013972at2759"/>
<keyword evidence="2" id="KW-1185">Reference proteome</keyword>
<accession>A0A9P5CQP3</accession>
<evidence type="ECO:0000313" key="1">
    <source>
        <dbReference type="EMBL" id="KAF3767734.1"/>
    </source>
</evidence>
<dbReference type="Proteomes" id="UP000803844">
    <property type="component" value="Unassembled WGS sequence"/>
</dbReference>
<evidence type="ECO:0000313" key="2">
    <source>
        <dbReference type="Proteomes" id="UP000803844"/>
    </source>
</evidence>
<organism evidence="1 2">
    <name type="scientific">Cryphonectria parasitica (strain ATCC 38755 / EP155)</name>
    <dbReference type="NCBI Taxonomy" id="660469"/>
    <lineage>
        <taxon>Eukaryota</taxon>
        <taxon>Fungi</taxon>
        <taxon>Dikarya</taxon>
        <taxon>Ascomycota</taxon>
        <taxon>Pezizomycotina</taxon>
        <taxon>Sordariomycetes</taxon>
        <taxon>Sordariomycetidae</taxon>
        <taxon>Diaporthales</taxon>
        <taxon>Cryphonectriaceae</taxon>
        <taxon>Cryphonectria-Endothia species complex</taxon>
        <taxon>Cryphonectria</taxon>
    </lineage>
</organism>
<comment type="caution">
    <text evidence="1">The sequence shown here is derived from an EMBL/GenBank/DDBJ whole genome shotgun (WGS) entry which is preliminary data.</text>
</comment>
<dbReference type="GeneID" id="63840355"/>
<protein>
    <submittedName>
        <fullName evidence="1">Uncharacterized protein</fullName>
    </submittedName>
</protein>
<dbReference type="RefSeq" id="XP_040778695.1">
    <property type="nucleotide sequence ID" value="XM_040923226.1"/>
</dbReference>
<proteinExistence type="predicted"/>